<dbReference type="NCBIfam" id="TIGR01356">
    <property type="entry name" value="aroA"/>
    <property type="match status" value="1"/>
</dbReference>
<comment type="similarity">
    <text evidence="2 8">Belongs to the EPSP synthase family.</text>
</comment>
<gene>
    <name evidence="8 10" type="primary">aroA</name>
    <name evidence="10" type="ORF">C7B46_04350</name>
</gene>
<feature type="domain" description="Enolpyruvate transferase" evidence="9">
    <location>
        <begin position="9"/>
        <end position="417"/>
    </location>
</feature>
<comment type="function">
    <text evidence="8">Catalyzes the transfer of the enolpyruvyl moiety of phosphoenolpyruvate (PEP) to the 5-hydroxyl of shikimate-3-phosphate (S3P) to produce enolpyruvyl shikimate-3-phosphate and inorganic phosphate.</text>
</comment>
<feature type="active site" description="Proton acceptor" evidence="8">
    <location>
        <position position="311"/>
    </location>
</feature>
<feature type="binding site" evidence="8">
    <location>
        <position position="20"/>
    </location>
    <ligand>
        <name>3-phosphoshikimate</name>
        <dbReference type="ChEBI" id="CHEBI:145989"/>
    </ligand>
</feature>
<dbReference type="GO" id="GO:0008652">
    <property type="term" value="P:amino acid biosynthetic process"/>
    <property type="evidence" value="ECO:0007669"/>
    <property type="project" value="UniProtKB-KW"/>
</dbReference>
<protein>
    <recommendedName>
        <fullName evidence="8">3-phosphoshikimate 1-carboxyvinyltransferase</fullName>
        <ecNumber evidence="8">2.5.1.19</ecNumber>
    </recommendedName>
    <alternativeName>
        <fullName evidence="8">5-enolpyruvylshikimate-3-phosphate synthase</fullName>
        <shortName evidence="8">EPSP synthase</shortName>
        <shortName evidence="8">EPSPS</shortName>
    </alternativeName>
</protein>
<evidence type="ECO:0000256" key="4">
    <source>
        <dbReference type="ARBA" id="ARBA00022605"/>
    </source>
</evidence>
<comment type="catalytic activity">
    <reaction evidence="7">
        <text>3-phosphoshikimate + phosphoenolpyruvate = 5-O-(1-carboxyvinyl)-3-phosphoshikimate + phosphate</text>
        <dbReference type="Rhea" id="RHEA:21256"/>
        <dbReference type="ChEBI" id="CHEBI:43474"/>
        <dbReference type="ChEBI" id="CHEBI:57701"/>
        <dbReference type="ChEBI" id="CHEBI:58702"/>
        <dbReference type="ChEBI" id="CHEBI:145989"/>
        <dbReference type="EC" id="2.5.1.19"/>
    </reaction>
    <physiologicalReaction direction="left-to-right" evidence="7">
        <dbReference type="Rhea" id="RHEA:21257"/>
    </physiologicalReaction>
</comment>
<evidence type="ECO:0000259" key="9">
    <source>
        <dbReference type="Pfam" id="PF00275"/>
    </source>
</evidence>
<dbReference type="AlphaFoldDB" id="A0A2T2XJK2"/>
<evidence type="ECO:0000256" key="1">
    <source>
        <dbReference type="ARBA" id="ARBA00004811"/>
    </source>
</evidence>
<dbReference type="InterPro" id="IPR013792">
    <property type="entry name" value="RNA3'P_cycl/enolpyr_Trfase_a/b"/>
</dbReference>
<dbReference type="CDD" id="cd01556">
    <property type="entry name" value="EPSP_synthase"/>
    <property type="match status" value="1"/>
</dbReference>
<evidence type="ECO:0000256" key="8">
    <source>
        <dbReference type="HAMAP-Rule" id="MF_00210"/>
    </source>
</evidence>
<name>A0A2T2XJK2_9FIRM</name>
<dbReference type="PROSITE" id="PS00885">
    <property type="entry name" value="EPSP_SYNTHASE_2"/>
    <property type="match status" value="1"/>
</dbReference>
<reference evidence="10 11" key="1">
    <citation type="journal article" date="2014" name="BMC Genomics">
        <title>Comparison of environmental and isolate Sulfobacillus genomes reveals diverse carbon, sulfur, nitrogen, and hydrogen metabolisms.</title>
        <authorList>
            <person name="Justice N.B."/>
            <person name="Norman A."/>
            <person name="Brown C.T."/>
            <person name="Singh A."/>
            <person name="Thomas B.C."/>
            <person name="Banfield J.F."/>
        </authorList>
    </citation>
    <scope>NUCLEOTIDE SEQUENCE [LARGE SCALE GENOMIC DNA]</scope>
    <source>
        <strain evidence="10">AMDSBA4</strain>
    </source>
</reference>
<feature type="binding site" evidence="8">
    <location>
        <position position="342"/>
    </location>
    <ligand>
        <name>phosphoenolpyruvate</name>
        <dbReference type="ChEBI" id="CHEBI:58702"/>
    </ligand>
</feature>
<dbReference type="InterPro" id="IPR036968">
    <property type="entry name" value="Enolpyruvate_Tfrase_sf"/>
</dbReference>
<dbReference type="UniPathway" id="UPA00053">
    <property type="reaction ID" value="UER00089"/>
</dbReference>
<feature type="binding site" evidence="8">
    <location>
        <position position="167"/>
    </location>
    <ligand>
        <name>phosphoenolpyruvate</name>
        <dbReference type="ChEBI" id="CHEBI:58702"/>
    </ligand>
</feature>
<dbReference type="EC" id="2.5.1.19" evidence="8"/>
<dbReference type="GO" id="GO:0005737">
    <property type="term" value="C:cytoplasm"/>
    <property type="evidence" value="ECO:0007669"/>
    <property type="project" value="UniProtKB-SubCell"/>
</dbReference>
<evidence type="ECO:0000256" key="6">
    <source>
        <dbReference type="ARBA" id="ARBA00023141"/>
    </source>
</evidence>
<dbReference type="InterPro" id="IPR006264">
    <property type="entry name" value="EPSP_synthase"/>
</dbReference>
<comment type="caution">
    <text evidence="8">Lacks conserved residue(s) required for the propagation of feature annotation.</text>
</comment>
<evidence type="ECO:0000256" key="2">
    <source>
        <dbReference type="ARBA" id="ARBA00009948"/>
    </source>
</evidence>
<comment type="caution">
    <text evidence="10">The sequence shown here is derived from an EMBL/GenBank/DDBJ whole genome shotgun (WGS) entry which is preliminary data.</text>
</comment>
<feature type="binding site" evidence="8">
    <location>
        <position position="165"/>
    </location>
    <ligand>
        <name>3-phosphoshikimate</name>
        <dbReference type="ChEBI" id="CHEBI:145989"/>
    </ligand>
</feature>
<evidence type="ECO:0000256" key="3">
    <source>
        <dbReference type="ARBA" id="ARBA00022490"/>
    </source>
</evidence>
<dbReference type="Proteomes" id="UP000242972">
    <property type="component" value="Unassembled WGS sequence"/>
</dbReference>
<dbReference type="InterPro" id="IPR023193">
    <property type="entry name" value="EPSP_synthase_CS"/>
</dbReference>
<keyword evidence="6 8" id="KW-0057">Aromatic amino acid biosynthesis</keyword>
<keyword evidence="4 8" id="KW-0028">Amino-acid biosynthesis</keyword>
<comment type="subcellular location">
    <subcellularLocation>
        <location evidence="8">Cytoplasm</location>
    </subcellularLocation>
</comment>
<evidence type="ECO:0000256" key="7">
    <source>
        <dbReference type="ARBA" id="ARBA00044633"/>
    </source>
</evidence>
<feature type="binding site" evidence="8">
    <location>
        <position position="21"/>
    </location>
    <ligand>
        <name>3-phosphoshikimate</name>
        <dbReference type="ChEBI" id="CHEBI:145989"/>
    </ligand>
</feature>
<feature type="binding site" evidence="8">
    <location>
        <position position="25"/>
    </location>
    <ligand>
        <name>3-phosphoshikimate</name>
        <dbReference type="ChEBI" id="CHEBI:145989"/>
    </ligand>
</feature>
<feature type="binding site" evidence="8">
    <location>
        <position position="311"/>
    </location>
    <ligand>
        <name>3-phosphoshikimate</name>
        <dbReference type="ChEBI" id="CHEBI:145989"/>
    </ligand>
</feature>
<dbReference type="InterPro" id="IPR001986">
    <property type="entry name" value="Enolpyruvate_Tfrase_dom"/>
</dbReference>
<feature type="binding site" evidence="8">
    <location>
        <position position="338"/>
    </location>
    <ligand>
        <name>3-phosphoshikimate</name>
        <dbReference type="ChEBI" id="CHEBI:145989"/>
    </ligand>
</feature>
<dbReference type="EMBL" id="PXYW01000007">
    <property type="protein sequence ID" value="PSR34673.1"/>
    <property type="molecule type" value="Genomic_DNA"/>
</dbReference>
<dbReference type="PANTHER" id="PTHR21090">
    <property type="entry name" value="AROM/DEHYDROQUINATE SYNTHASE"/>
    <property type="match status" value="1"/>
</dbReference>
<dbReference type="Pfam" id="PF00275">
    <property type="entry name" value="EPSP_synthase"/>
    <property type="match status" value="1"/>
</dbReference>
<dbReference type="FunFam" id="3.65.10.10:FF:000005">
    <property type="entry name" value="3-phosphoshikimate 1-carboxyvinyltransferase"/>
    <property type="match status" value="1"/>
</dbReference>
<evidence type="ECO:0000313" key="11">
    <source>
        <dbReference type="Proteomes" id="UP000242972"/>
    </source>
</evidence>
<dbReference type="GO" id="GO:0009423">
    <property type="term" value="P:chorismate biosynthetic process"/>
    <property type="evidence" value="ECO:0007669"/>
    <property type="project" value="UniProtKB-UniRule"/>
</dbReference>
<sequence length="425" mass="45332">MKLFPWTRPLVARFRPPGDKSITHRAVLFSTLAEGDSEIYHPLDSLDIAASLRLVQTIGVEIIQQHTDAWVLRSPGYHQLHEPDDVINCDNSGTTIRLASGLLAGLPGLTVLTGDNSLRRRPMARVIEPLTRLGVDIRGRTGGLAPLVIKGGAHRGGVIALSVASAQVKSAVLLAGMTASQPVTVQEKTPTRDHTERFLHAMGAKIYADAGKVTVEPGRLQPIAVTVPGDPSSAAFWATLAALLPGSSLVIEKVSVNPGRVGFYQVLQKMGAGVEFRVQQPDPDPMGEIVVASGPLRGISIGPELVPSLIDELPLIGLLGSLAQGKTEVRGAEELRFKESDRIHTTVVNLQTLGVEIKELPDGFEVWGQDHLGGGVVDAFGDHRIGMMLAIAAAVSREPLELLGGDAIAISYPKFFSDYQRLGSV</sequence>
<feature type="binding site" evidence="8">
    <location>
        <position position="384"/>
    </location>
    <ligand>
        <name>phosphoenolpyruvate</name>
        <dbReference type="ChEBI" id="CHEBI:58702"/>
    </ligand>
</feature>
<evidence type="ECO:0000256" key="5">
    <source>
        <dbReference type="ARBA" id="ARBA00022679"/>
    </source>
</evidence>
<organism evidence="10 11">
    <name type="scientific">Sulfobacillus benefaciens</name>
    <dbReference type="NCBI Taxonomy" id="453960"/>
    <lineage>
        <taxon>Bacteria</taxon>
        <taxon>Bacillati</taxon>
        <taxon>Bacillota</taxon>
        <taxon>Clostridia</taxon>
        <taxon>Eubacteriales</taxon>
        <taxon>Clostridiales Family XVII. Incertae Sedis</taxon>
        <taxon>Sulfobacillus</taxon>
    </lineage>
</organism>
<feature type="binding site" evidence="8">
    <location>
        <position position="20"/>
    </location>
    <ligand>
        <name>phosphoenolpyruvate</name>
        <dbReference type="ChEBI" id="CHEBI:58702"/>
    </ligand>
</feature>
<comment type="pathway">
    <text evidence="1 8">Metabolic intermediate biosynthesis; chorismate biosynthesis; chorismate from D-erythrose 4-phosphate and phosphoenolpyruvate: step 6/7.</text>
</comment>
<feature type="binding site" evidence="8">
    <location>
        <position position="167"/>
    </location>
    <ligand>
        <name>3-phosphoshikimate</name>
        <dbReference type="ChEBI" id="CHEBI:145989"/>
    </ligand>
</feature>
<dbReference type="SUPFAM" id="SSF55205">
    <property type="entry name" value="EPT/RTPC-like"/>
    <property type="match status" value="1"/>
</dbReference>
<dbReference type="Gene3D" id="3.65.10.10">
    <property type="entry name" value="Enolpyruvate transferase domain"/>
    <property type="match status" value="2"/>
</dbReference>
<feature type="binding site" evidence="8">
    <location>
        <position position="121"/>
    </location>
    <ligand>
        <name>phosphoenolpyruvate</name>
        <dbReference type="ChEBI" id="CHEBI:58702"/>
    </ligand>
</feature>
<dbReference type="PANTHER" id="PTHR21090:SF5">
    <property type="entry name" value="PENTAFUNCTIONAL AROM POLYPEPTIDE"/>
    <property type="match status" value="1"/>
</dbReference>
<proteinExistence type="inferred from homology"/>
<feature type="binding site" evidence="8">
    <location>
        <position position="93"/>
    </location>
    <ligand>
        <name>phosphoenolpyruvate</name>
        <dbReference type="ChEBI" id="CHEBI:58702"/>
    </ligand>
</feature>
<keyword evidence="5 8" id="KW-0808">Transferase</keyword>
<dbReference type="PIRSF" id="PIRSF000505">
    <property type="entry name" value="EPSPS"/>
    <property type="match status" value="1"/>
</dbReference>
<keyword evidence="3 8" id="KW-0963">Cytoplasm</keyword>
<dbReference type="GO" id="GO:0003866">
    <property type="term" value="F:3-phosphoshikimate 1-carboxyvinyltransferase activity"/>
    <property type="evidence" value="ECO:0007669"/>
    <property type="project" value="UniProtKB-UniRule"/>
</dbReference>
<dbReference type="HAMAP" id="MF_00210">
    <property type="entry name" value="EPSP_synth"/>
    <property type="match status" value="1"/>
</dbReference>
<dbReference type="GO" id="GO:0009073">
    <property type="term" value="P:aromatic amino acid family biosynthetic process"/>
    <property type="evidence" value="ECO:0007669"/>
    <property type="project" value="UniProtKB-KW"/>
</dbReference>
<comment type="subunit">
    <text evidence="8">Monomer.</text>
</comment>
<evidence type="ECO:0000313" key="10">
    <source>
        <dbReference type="EMBL" id="PSR34673.1"/>
    </source>
</evidence>
<accession>A0A2T2XJK2</accession>